<accession>A0ACB6V2W3</accession>
<sequence length="132" mass="14407">MALIIEDAKATAWPAGFPESGKKKISLPNGKVFMVYPDGGVNLIENNVEYPLLLQDIRDPELKDTILYTLPLKAFHQFFPAKPPGRVLGTKDKSDVSTSAAAEPTDAESESSEEKLKLKAKPAVKAGGRRRK</sequence>
<organism evidence="1 2">
    <name type="scientific">Geotrichum galactomycetum</name>
    <dbReference type="NCBI Taxonomy" id="27317"/>
    <lineage>
        <taxon>Eukaryota</taxon>
        <taxon>Fungi</taxon>
        <taxon>Dikarya</taxon>
        <taxon>Ascomycota</taxon>
        <taxon>Saccharomycotina</taxon>
        <taxon>Dipodascomycetes</taxon>
        <taxon>Dipodascales</taxon>
        <taxon>Dipodascaceae</taxon>
        <taxon>Geotrichum</taxon>
    </lineage>
</organism>
<proteinExistence type="predicted"/>
<gene>
    <name evidence="1" type="ORF">D0Z00_002877</name>
</gene>
<name>A0ACB6V2W3_9ASCO</name>
<evidence type="ECO:0000313" key="2">
    <source>
        <dbReference type="Proteomes" id="UP000744676"/>
    </source>
</evidence>
<evidence type="ECO:0000313" key="1">
    <source>
        <dbReference type="EMBL" id="KAF5096132.1"/>
    </source>
</evidence>
<keyword evidence="2" id="KW-1185">Reference proteome</keyword>
<protein>
    <submittedName>
        <fullName evidence="1">Uncharacterized protein</fullName>
    </submittedName>
</protein>
<dbReference type="Proteomes" id="UP000744676">
    <property type="component" value="Unassembled WGS sequence"/>
</dbReference>
<dbReference type="EMBL" id="QVQA01000099">
    <property type="protein sequence ID" value="KAF5096132.1"/>
    <property type="molecule type" value="Genomic_DNA"/>
</dbReference>
<reference evidence="1 2" key="1">
    <citation type="journal article" date="2020" name="Front. Microbiol.">
        <title>Phenotypic and Genetic Characterization of the Cheese Ripening Yeast Geotrichum candidum.</title>
        <authorList>
            <person name="Perkins V."/>
            <person name="Vignola S."/>
            <person name="Lessard M.H."/>
            <person name="Plante P.L."/>
            <person name="Corbeil J."/>
            <person name="Dugat-Bony E."/>
            <person name="Frenette M."/>
            <person name="Labrie S."/>
        </authorList>
    </citation>
    <scope>NUCLEOTIDE SEQUENCE [LARGE SCALE GENOMIC DNA]</scope>
    <source>
        <strain evidence="1 2">LMA-1147</strain>
    </source>
</reference>
<comment type="caution">
    <text evidence="1">The sequence shown here is derived from an EMBL/GenBank/DDBJ whole genome shotgun (WGS) entry which is preliminary data.</text>
</comment>